<name>A0A6J4J1L5_9PROT</name>
<proteinExistence type="predicted"/>
<feature type="compositionally biased region" description="Basic residues" evidence="1">
    <location>
        <begin position="43"/>
        <end position="53"/>
    </location>
</feature>
<organism evidence="2">
    <name type="scientific">uncultured Acetobacteraceae bacterium</name>
    <dbReference type="NCBI Taxonomy" id="169975"/>
    <lineage>
        <taxon>Bacteria</taxon>
        <taxon>Pseudomonadati</taxon>
        <taxon>Pseudomonadota</taxon>
        <taxon>Alphaproteobacteria</taxon>
        <taxon>Acetobacterales</taxon>
        <taxon>Acetobacteraceae</taxon>
        <taxon>environmental samples</taxon>
    </lineage>
</organism>
<feature type="compositionally biased region" description="Basic and acidic residues" evidence="1">
    <location>
        <begin position="155"/>
        <end position="165"/>
    </location>
</feature>
<feature type="non-terminal residue" evidence="2">
    <location>
        <position position="288"/>
    </location>
</feature>
<feature type="compositionally biased region" description="Basic and acidic residues" evidence="1">
    <location>
        <begin position="250"/>
        <end position="260"/>
    </location>
</feature>
<feature type="non-terminal residue" evidence="2">
    <location>
        <position position="1"/>
    </location>
</feature>
<accession>A0A6J4J1L5</accession>
<protein>
    <submittedName>
        <fullName evidence="2">L-carnitine dehydratase/bile acid-inducible protein F</fullName>
    </submittedName>
</protein>
<evidence type="ECO:0000256" key="1">
    <source>
        <dbReference type="SAM" id="MobiDB-lite"/>
    </source>
</evidence>
<dbReference type="EMBL" id="CADCTL010000193">
    <property type="protein sequence ID" value="CAA9264541.1"/>
    <property type="molecule type" value="Genomic_DNA"/>
</dbReference>
<reference evidence="2" key="1">
    <citation type="submission" date="2020-02" db="EMBL/GenBank/DDBJ databases">
        <authorList>
            <person name="Meier V. D."/>
        </authorList>
    </citation>
    <scope>NUCLEOTIDE SEQUENCE</scope>
    <source>
        <strain evidence="2">AVDCRST_MAG04</strain>
    </source>
</reference>
<sequence>GPSPHRPAAGPSRARPDARAGRADLHPDAGRPGRRGHQDRASRGRRRHPRLRAALRAEHAGKRLLRGREPQQEIRHARHRQTRGPSDRPPPARTLRRAGGELQGRRPGEIRAGLGAAFAEAPAADLLLHHRLRADRSLRAPPGLRQPHPRHGRHHVPDGRARRAAAEGGRAGGRPLRRPLWLHRPPGGAEPPQRDRAGPAHRHRHAGHAPGLAGEPGHELPRHRREPAAPRQPAPEHRALPGVPHRRRLHGAERRQRPDLRALLQGVRPGATALRPALRHQRQTRREP</sequence>
<dbReference type="AlphaFoldDB" id="A0A6J4J1L5"/>
<feature type="compositionally biased region" description="Basic residues" evidence="1">
    <location>
        <begin position="277"/>
        <end position="288"/>
    </location>
</feature>
<feature type="compositionally biased region" description="Basic and acidic residues" evidence="1">
    <location>
        <begin position="14"/>
        <end position="42"/>
    </location>
</feature>
<feature type="compositionally biased region" description="Low complexity" evidence="1">
    <location>
        <begin position="1"/>
        <end position="13"/>
    </location>
</feature>
<feature type="compositionally biased region" description="Basic and acidic residues" evidence="1">
    <location>
        <begin position="55"/>
        <end position="75"/>
    </location>
</feature>
<feature type="region of interest" description="Disordered" evidence="1">
    <location>
        <begin position="138"/>
        <end position="288"/>
    </location>
</feature>
<evidence type="ECO:0000313" key="2">
    <source>
        <dbReference type="EMBL" id="CAA9264541.1"/>
    </source>
</evidence>
<feature type="region of interest" description="Disordered" evidence="1">
    <location>
        <begin position="1"/>
        <end position="108"/>
    </location>
</feature>
<gene>
    <name evidence="2" type="ORF">AVDCRST_MAG04-2784</name>
</gene>